<dbReference type="EMBL" id="PDEP01000003">
    <property type="protein sequence ID" value="PEN08310.1"/>
    <property type="molecule type" value="Genomic_DNA"/>
</dbReference>
<comment type="caution">
    <text evidence="1">The sequence shown here is derived from an EMBL/GenBank/DDBJ whole genome shotgun (WGS) entry which is preliminary data.</text>
</comment>
<protein>
    <submittedName>
        <fullName evidence="1">Uncharacterized protein</fullName>
    </submittedName>
</protein>
<proteinExistence type="predicted"/>
<sequence>MPFALPFCYRPAFAGAWVCGILVGLLLAGCTDAPTTAPPLDRAAPQVRNLSYAPQRVLLANPDPDADVRVPLNLNITADPGSAPIDRVVFSLLASGSNLGATGTLPDPTEGNTYTLSAQFTLPAAPDQYTLRVFAIGADSLQSNVALGQIRIVPDTTTTP</sequence>
<accession>A0A2H3NNA3</accession>
<evidence type="ECO:0000313" key="2">
    <source>
        <dbReference type="Proteomes" id="UP000221024"/>
    </source>
</evidence>
<keyword evidence="2" id="KW-1185">Reference proteome</keyword>
<dbReference type="Proteomes" id="UP000221024">
    <property type="component" value="Unassembled WGS sequence"/>
</dbReference>
<reference evidence="1 2" key="1">
    <citation type="submission" date="2017-10" db="EMBL/GenBank/DDBJ databases">
        <title>Draft genome of Longimonas halophila.</title>
        <authorList>
            <person name="Goh K.M."/>
            <person name="Shamsir M.S."/>
            <person name="Lim S.W."/>
        </authorList>
    </citation>
    <scope>NUCLEOTIDE SEQUENCE [LARGE SCALE GENOMIC DNA]</scope>
    <source>
        <strain evidence="1 2">KCTC 42399</strain>
    </source>
</reference>
<dbReference type="AlphaFoldDB" id="A0A2H3NNA3"/>
<gene>
    <name evidence="1" type="ORF">CRI93_04125</name>
</gene>
<evidence type="ECO:0000313" key="1">
    <source>
        <dbReference type="EMBL" id="PEN08310.1"/>
    </source>
</evidence>
<name>A0A2H3NNA3_9BACT</name>
<organism evidence="1 2">
    <name type="scientific">Longimonas halophila</name>
    <dbReference type="NCBI Taxonomy" id="1469170"/>
    <lineage>
        <taxon>Bacteria</taxon>
        <taxon>Pseudomonadati</taxon>
        <taxon>Rhodothermota</taxon>
        <taxon>Rhodothermia</taxon>
        <taxon>Rhodothermales</taxon>
        <taxon>Salisaetaceae</taxon>
        <taxon>Longimonas</taxon>
    </lineage>
</organism>
<dbReference type="RefSeq" id="WP_141491561.1">
    <property type="nucleotide sequence ID" value="NZ_PDEP01000003.1"/>
</dbReference>